<evidence type="ECO:0000313" key="2">
    <source>
        <dbReference type="Proteomes" id="UP001549773"/>
    </source>
</evidence>
<dbReference type="SUPFAM" id="SSF49373">
    <property type="entry name" value="Invasin/intimin cell-adhesion fragments"/>
    <property type="match status" value="1"/>
</dbReference>
<dbReference type="Proteomes" id="UP001549773">
    <property type="component" value="Unassembled WGS sequence"/>
</dbReference>
<dbReference type="EMBL" id="JBEWYP010000001">
    <property type="protein sequence ID" value="MET7027917.1"/>
    <property type="molecule type" value="Genomic_DNA"/>
</dbReference>
<dbReference type="InterPro" id="IPR013783">
    <property type="entry name" value="Ig-like_fold"/>
</dbReference>
<dbReference type="InterPro" id="IPR008964">
    <property type="entry name" value="Invasin/intimin_cell_adhesion"/>
</dbReference>
<dbReference type="Gene3D" id="2.60.40.10">
    <property type="entry name" value="Immunoglobulins"/>
    <property type="match status" value="1"/>
</dbReference>
<gene>
    <name evidence="1" type="ORF">ABXZ32_00830</name>
</gene>
<organism evidence="1 2">
    <name type="scientific">Sediminicola luteus</name>
    <dbReference type="NCBI Taxonomy" id="319238"/>
    <lineage>
        <taxon>Bacteria</taxon>
        <taxon>Pseudomonadati</taxon>
        <taxon>Bacteroidota</taxon>
        <taxon>Flavobacteriia</taxon>
        <taxon>Flavobacteriales</taxon>
        <taxon>Flavobacteriaceae</taxon>
        <taxon>Sediminicola</taxon>
    </lineage>
</organism>
<name>A0ABV2TSR4_9FLAO</name>
<evidence type="ECO:0008006" key="3">
    <source>
        <dbReference type="Google" id="ProtNLM"/>
    </source>
</evidence>
<accession>A0ABV2TSR4</accession>
<proteinExistence type="predicted"/>
<dbReference type="RefSeq" id="WP_354616797.1">
    <property type="nucleotide sequence ID" value="NZ_JBEWYP010000001.1"/>
</dbReference>
<protein>
    <recommendedName>
        <fullName evidence="3">Big-1 domain-containing protein</fullName>
    </recommendedName>
</protein>
<evidence type="ECO:0000313" key="1">
    <source>
        <dbReference type="EMBL" id="MET7027917.1"/>
    </source>
</evidence>
<reference evidence="1 2" key="1">
    <citation type="submission" date="2024-07" db="EMBL/GenBank/DDBJ databases">
        <title>The genome sequence of type strain Sediminicola luteus GDMCC 1.2596T.</title>
        <authorList>
            <person name="Liu Y."/>
        </authorList>
    </citation>
    <scope>NUCLEOTIDE SEQUENCE [LARGE SCALE GENOMIC DNA]</scope>
    <source>
        <strain evidence="1 2">GDMCC 1.2596</strain>
    </source>
</reference>
<sequence>MKHITYILLLVFMILGCTKAKMEHTSDNSPISLTTAQESFVAGQVIVLKFEAAKTKGPLLMITNALGTSIIEPILNEGGIEFHIPYQFTQKAGLCKWQLVRNEKIELFGKLHIHPGSVDSRNIETYLGPRSITAGDTDFTMLVVAPTDRFDNPLVDGTPVTVKQQFEGRIAEEDIKINNLMAWTNIGAPQKSGRILATASVANNYSKELTTMVYPANATDFSIDYQRDHSYADGNQTISFSTSNITDQYGNKVSDGTLVTFMVKNWTGALLQTTGTTIDGVAKAQLLHPSQKDTWTITAFITGAAKSSSIAVNFESAVTDYQVSYDNDKRSITVGPIKSFMGQQIPDGLDIQISIYNAQNMLLETKHTTSKHGFGEFFLSPDYFLKGKYRVEVETAGINQSQTLEIQ</sequence>
<comment type="caution">
    <text evidence="1">The sequence shown here is derived from an EMBL/GenBank/DDBJ whole genome shotgun (WGS) entry which is preliminary data.</text>
</comment>
<dbReference type="PROSITE" id="PS51257">
    <property type="entry name" value="PROKAR_LIPOPROTEIN"/>
    <property type="match status" value="1"/>
</dbReference>
<keyword evidence="2" id="KW-1185">Reference proteome</keyword>